<accession>A0ABS1WZ29</accession>
<evidence type="ECO:0000256" key="4">
    <source>
        <dbReference type="ARBA" id="ARBA00022679"/>
    </source>
</evidence>
<keyword evidence="11" id="KW-1185">Reference proteome</keyword>
<keyword evidence="2" id="KW-1003">Cell membrane</keyword>
<feature type="transmembrane region" description="Helical" evidence="8">
    <location>
        <begin position="109"/>
        <end position="132"/>
    </location>
</feature>
<evidence type="ECO:0000256" key="5">
    <source>
        <dbReference type="ARBA" id="ARBA00022692"/>
    </source>
</evidence>
<evidence type="ECO:0000313" key="11">
    <source>
        <dbReference type="Proteomes" id="UP000661077"/>
    </source>
</evidence>
<dbReference type="Proteomes" id="UP000661077">
    <property type="component" value="Unassembled WGS sequence"/>
</dbReference>
<feature type="transmembrane region" description="Helical" evidence="8">
    <location>
        <begin position="193"/>
        <end position="217"/>
    </location>
</feature>
<evidence type="ECO:0000256" key="3">
    <source>
        <dbReference type="ARBA" id="ARBA00022676"/>
    </source>
</evidence>
<keyword evidence="4" id="KW-0808">Transferase</keyword>
<organism evidence="10 11">
    <name type="scientific">Steroidobacter gossypii</name>
    <dbReference type="NCBI Taxonomy" id="2805490"/>
    <lineage>
        <taxon>Bacteria</taxon>
        <taxon>Pseudomonadati</taxon>
        <taxon>Pseudomonadota</taxon>
        <taxon>Gammaproteobacteria</taxon>
        <taxon>Steroidobacterales</taxon>
        <taxon>Steroidobacteraceae</taxon>
        <taxon>Steroidobacter</taxon>
    </lineage>
</organism>
<proteinExistence type="predicted"/>
<protein>
    <submittedName>
        <fullName evidence="10">Glycosyltransferase family 39 protein</fullName>
    </submittedName>
</protein>
<sequence>MLNAKSPALWISLAALTLVTRLPYLFVDVIDWDESTFILMGHALLNGFLPYEHIWDLKPPAIFFFFAGVIGLGNDVLMVRIAAMLLVLGTAAVVYGIARRLHSHRAGVFGALVYVLSMCATASGQALTSELIATLPVLTALWLLLTRRGLGWYVLIGALLSFATLVRLNLAFVVIAFAVLIPFHERAGGINRCVQALVAYGVGGLAVLLAFIAPYALSGQFPLFWYSVFEAPFRYATEQSGPLENFLQHAFNAMGMRWGFDGPQFAVGVAAWVMGVIGILTAINAARADKARGSWLALGTATVVLVTTGLSIVVSGVAPMHYLIGLLPFMTLFAGIAYAWLADRGWALAGWALIAVCSLVMLAPLAAEYRSSWQRLANGGELMHGPSFGIAAYLRQPCADGCSVYLLEDHLAYALLNVDPPRKIVTHPSNISKPSLLNADIGAEPTPDGEMQALLATHPEYIVKREQVWYLLPSQAQMLEQTLQRHYRVVHEVDGRRIYQAIAPAPSADGS</sequence>
<dbReference type="RefSeq" id="WP_203168344.1">
    <property type="nucleotide sequence ID" value="NZ_JAEVLS010000003.1"/>
</dbReference>
<comment type="subcellular location">
    <subcellularLocation>
        <location evidence="1">Cell membrane</location>
        <topology evidence="1">Multi-pass membrane protein</topology>
    </subcellularLocation>
</comment>
<keyword evidence="5 8" id="KW-0812">Transmembrane</keyword>
<name>A0ABS1WZ29_9GAMM</name>
<evidence type="ECO:0000259" key="9">
    <source>
        <dbReference type="Pfam" id="PF13231"/>
    </source>
</evidence>
<evidence type="ECO:0000256" key="2">
    <source>
        <dbReference type="ARBA" id="ARBA00022475"/>
    </source>
</evidence>
<evidence type="ECO:0000256" key="6">
    <source>
        <dbReference type="ARBA" id="ARBA00022989"/>
    </source>
</evidence>
<feature type="domain" description="Glycosyltransferase RgtA/B/C/D-like" evidence="9">
    <location>
        <begin position="58"/>
        <end position="212"/>
    </location>
</feature>
<gene>
    <name evidence="10" type="ORF">JM946_15985</name>
</gene>
<dbReference type="InterPro" id="IPR050297">
    <property type="entry name" value="LipidA_mod_glycosyltrf_83"/>
</dbReference>
<feature type="transmembrane region" description="Helical" evidence="8">
    <location>
        <begin position="77"/>
        <end position="97"/>
    </location>
</feature>
<dbReference type="Pfam" id="PF13231">
    <property type="entry name" value="PMT_2"/>
    <property type="match status" value="1"/>
</dbReference>
<feature type="transmembrane region" description="Helical" evidence="8">
    <location>
        <begin position="348"/>
        <end position="367"/>
    </location>
</feature>
<feature type="transmembrane region" description="Helical" evidence="8">
    <location>
        <begin position="152"/>
        <end position="181"/>
    </location>
</feature>
<evidence type="ECO:0000313" key="10">
    <source>
        <dbReference type="EMBL" id="MBM0106233.1"/>
    </source>
</evidence>
<dbReference type="PANTHER" id="PTHR33908:SF11">
    <property type="entry name" value="MEMBRANE PROTEIN"/>
    <property type="match status" value="1"/>
</dbReference>
<feature type="transmembrane region" description="Helical" evidence="8">
    <location>
        <begin position="295"/>
        <end position="314"/>
    </location>
</feature>
<evidence type="ECO:0000256" key="7">
    <source>
        <dbReference type="ARBA" id="ARBA00023136"/>
    </source>
</evidence>
<feature type="transmembrane region" description="Helical" evidence="8">
    <location>
        <begin position="265"/>
        <end position="283"/>
    </location>
</feature>
<keyword evidence="7 8" id="KW-0472">Membrane</keyword>
<keyword evidence="6 8" id="KW-1133">Transmembrane helix</keyword>
<dbReference type="InterPro" id="IPR038731">
    <property type="entry name" value="RgtA/B/C-like"/>
</dbReference>
<dbReference type="EMBL" id="JAEVLS010000003">
    <property type="protein sequence ID" value="MBM0106233.1"/>
    <property type="molecule type" value="Genomic_DNA"/>
</dbReference>
<comment type="caution">
    <text evidence="10">The sequence shown here is derived from an EMBL/GenBank/DDBJ whole genome shotgun (WGS) entry which is preliminary data.</text>
</comment>
<feature type="transmembrane region" description="Helical" evidence="8">
    <location>
        <begin position="320"/>
        <end position="341"/>
    </location>
</feature>
<reference evidence="10 11" key="1">
    <citation type="journal article" date="2021" name="Int. J. Syst. Evol. Microbiol.">
        <title>Steroidobacter gossypii sp. nov., isolated from soil of cotton cropping field.</title>
        <authorList>
            <person name="Huang R."/>
            <person name="Yang S."/>
            <person name="Zhen C."/>
            <person name="Liu W."/>
        </authorList>
    </citation>
    <scope>NUCLEOTIDE SEQUENCE [LARGE SCALE GENOMIC DNA]</scope>
    <source>
        <strain evidence="10 11">S1-65</strain>
    </source>
</reference>
<keyword evidence="3" id="KW-0328">Glycosyltransferase</keyword>
<dbReference type="PANTHER" id="PTHR33908">
    <property type="entry name" value="MANNOSYLTRANSFERASE YKCB-RELATED"/>
    <property type="match status" value="1"/>
</dbReference>
<evidence type="ECO:0000256" key="8">
    <source>
        <dbReference type="SAM" id="Phobius"/>
    </source>
</evidence>
<evidence type="ECO:0000256" key="1">
    <source>
        <dbReference type="ARBA" id="ARBA00004651"/>
    </source>
</evidence>